<feature type="transmembrane region" description="Helical" evidence="1">
    <location>
        <begin position="45"/>
        <end position="66"/>
    </location>
</feature>
<organism evidence="2 3">
    <name type="scientific">Pectinatus cerevisiiphilus</name>
    <dbReference type="NCBI Taxonomy" id="86956"/>
    <lineage>
        <taxon>Bacteria</taxon>
        <taxon>Bacillati</taxon>
        <taxon>Bacillota</taxon>
        <taxon>Negativicutes</taxon>
        <taxon>Selenomonadales</taxon>
        <taxon>Selenomonadaceae</taxon>
        <taxon>Pectinatus</taxon>
    </lineage>
</organism>
<dbReference type="AlphaFoldDB" id="A0A4R3K1G5"/>
<reference evidence="2 3" key="1">
    <citation type="submission" date="2019-03" db="EMBL/GenBank/DDBJ databases">
        <title>Genomic Encyclopedia of Type Strains, Phase IV (KMG-IV): sequencing the most valuable type-strain genomes for metagenomic binning, comparative biology and taxonomic classification.</title>
        <authorList>
            <person name="Goeker M."/>
        </authorList>
    </citation>
    <scope>NUCLEOTIDE SEQUENCE [LARGE SCALE GENOMIC DNA]</scope>
    <source>
        <strain evidence="2 3">DSM 20467</strain>
    </source>
</reference>
<keyword evidence="1" id="KW-0812">Transmembrane</keyword>
<keyword evidence="1" id="KW-1133">Transmembrane helix</keyword>
<protein>
    <submittedName>
        <fullName evidence="2">Uncharacterized protein</fullName>
    </submittedName>
</protein>
<evidence type="ECO:0000256" key="1">
    <source>
        <dbReference type="SAM" id="Phobius"/>
    </source>
</evidence>
<gene>
    <name evidence="2" type="ORF">EDC37_1323</name>
</gene>
<name>A0A4R3K1G5_9FIRM</name>
<dbReference type="Proteomes" id="UP000295188">
    <property type="component" value="Unassembled WGS sequence"/>
</dbReference>
<accession>A0A4R3K1G5</accession>
<sequence>MPTILLRCIKIVLLLCLLSFIAFFGIILYALTASLLTSVTAMADYIGIAFSLIISLGLLICIIRYYRRMVSD</sequence>
<evidence type="ECO:0000313" key="2">
    <source>
        <dbReference type="EMBL" id="TCS75383.1"/>
    </source>
</evidence>
<dbReference type="EMBL" id="SMAA01000032">
    <property type="protein sequence ID" value="TCS75383.1"/>
    <property type="molecule type" value="Genomic_DNA"/>
</dbReference>
<keyword evidence="1" id="KW-0472">Membrane</keyword>
<evidence type="ECO:0000313" key="3">
    <source>
        <dbReference type="Proteomes" id="UP000295188"/>
    </source>
</evidence>
<proteinExistence type="predicted"/>
<feature type="transmembrane region" description="Helical" evidence="1">
    <location>
        <begin position="12"/>
        <end position="33"/>
    </location>
</feature>
<dbReference type="RefSeq" id="WP_132551678.1">
    <property type="nucleotide sequence ID" value="NZ_SMAA01000032.1"/>
</dbReference>
<comment type="caution">
    <text evidence="2">The sequence shown here is derived from an EMBL/GenBank/DDBJ whole genome shotgun (WGS) entry which is preliminary data.</text>
</comment>
<keyword evidence="3" id="KW-1185">Reference proteome</keyword>